<dbReference type="Pfam" id="PF00689">
    <property type="entry name" value="Cation_ATPase_C"/>
    <property type="match status" value="1"/>
</dbReference>
<evidence type="ECO:0000259" key="2">
    <source>
        <dbReference type="Pfam" id="PF00689"/>
    </source>
</evidence>
<sequence length="121" mass="14039">TQMFSAVVGGENPMTAYEATLLFSIFVWTHFWYMFDARVFETGESIFKVKMSRGFWTIVGIIIIGQLFITEIAYEFFNVEPMLHTLDWHFNPTGAIDLLIIVSASSLVLWVREICRLFTKK</sequence>
<keyword evidence="1" id="KW-0812">Transmembrane</keyword>
<dbReference type="Gene3D" id="1.20.1110.10">
    <property type="entry name" value="Calcium-transporting ATPase, transmembrane domain"/>
    <property type="match status" value="1"/>
</dbReference>
<evidence type="ECO:0000313" key="4">
    <source>
        <dbReference type="Proteomes" id="UP000435985"/>
    </source>
</evidence>
<name>A0A642C4C8_BACOV</name>
<comment type="caution">
    <text evidence="3">The sequence shown here is derived from an EMBL/GenBank/DDBJ whole genome shotgun (WGS) entry which is preliminary data.</text>
</comment>
<dbReference type="InterPro" id="IPR023298">
    <property type="entry name" value="ATPase_P-typ_TM_dom_sf"/>
</dbReference>
<gene>
    <name evidence="3" type="ORF">F3B98_28975</name>
</gene>
<dbReference type="Proteomes" id="UP000435985">
    <property type="component" value="Unassembled WGS sequence"/>
</dbReference>
<dbReference type="AlphaFoldDB" id="A0A642C4C8"/>
<protein>
    <submittedName>
        <fullName evidence="3">Haloacid dehalogenase</fullName>
    </submittedName>
</protein>
<feature type="transmembrane region" description="Helical" evidence="1">
    <location>
        <begin position="55"/>
        <end position="74"/>
    </location>
</feature>
<organism evidence="3 4">
    <name type="scientific">Bacteroides ovatus</name>
    <dbReference type="NCBI Taxonomy" id="28116"/>
    <lineage>
        <taxon>Bacteria</taxon>
        <taxon>Pseudomonadati</taxon>
        <taxon>Bacteroidota</taxon>
        <taxon>Bacteroidia</taxon>
        <taxon>Bacteroidales</taxon>
        <taxon>Bacteroidaceae</taxon>
        <taxon>Bacteroides</taxon>
    </lineage>
</organism>
<keyword evidence="1" id="KW-0472">Membrane</keyword>
<dbReference type="EMBL" id="VWFO01000268">
    <property type="protein sequence ID" value="KAA4657679.1"/>
    <property type="molecule type" value="Genomic_DNA"/>
</dbReference>
<dbReference type="SUPFAM" id="SSF81665">
    <property type="entry name" value="Calcium ATPase, transmembrane domain M"/>
    <property type="match status" value="1"/>
</dbReference>
<evidence type="ECO:0000313" key="3">
    <source>
        <dbReference type="EMBL" id="KAA4657679.1"/>
    </source>
</evidence>
<feature type="non-terminal residue" evidence="3">
    <location>
        <position position="1"/>
    </location>
</feature>
<dbReference type="InterPro" id="IPR006068">
    <property type="entry name" value="ATPase_P-typ_cation-transptr_C"/>
</dbReference>
<keyword evidence="1" id="KW-1133">Transmembrane helix</keyword>
<feature type="transmembrane region" description="Helical" evidence="1">
    <location>
        <begin position="16"/>
        <end position="35"/>
    </location>
</feature>
<reference evidence="3 4" key="1">
    <citation type="journal article" date="2019" name="Nat. Med.">
        <title>A library of human gut bacterial isolates paired with longitudinal multiomics data enables mechanistic microbiome research.</title>
        <authorList>
            <person name="Poyet M."/>
            <person name="Groussin M."/>
            <person name="Gibbons S.M."/>
            <person name="Avila-Pacheco J."/>
            <person name="Jiang X."/>
            <person name="Kearney S.M."/>
            <person name="Perrotta A.R."/>
            <person name="Berdy B."/>
            <person name="Zhao S."/>
            <person name="Lieberman T.D."/>
            <person name="Swanson P.K."/>
            <person name="Smith M."/>
            <person name="Roesemann S."/>
            <person name="Alexander J.E."/>
            <person name="Rich S.A."/>
            <person name="Livny J."/>
            <person name="Vlamakis H."/>
            <person name="Clish C."/>
            <person name="Bullock K."/>
            <person name="Deik A."/>
            <person name="Scott J."/>
            <person name="Pierce K.A."/>
            <person name="Xavier R.J."/>
            <person name="Alm E.J."/>
        </authorList>
    </citation>
    <scope>NUCLEOTIDE SEQUENCE [LARGE SCALE GENOMIC DNA]</scope>
    <source>
        <strain evidence="3 4">BIOML-A14</strain>
    </source>
</reference>
<feature type="transmembrane region" description="Helical" evidence="1">
    <location>
        <begin position="94"/>
        <end position="111"/>
    </location>
</feature>
<feature type="domain" description="Cation-transporting P-type ATPase C-terminal" evidence="2">
    <location>
        <begin position="18"/>
        <end position="118"/>
    </location>
</feature>
<accession>A0A642C4C8</accession>
<proteinExistence type="predicted"/>
<evidence type="ECO:0000256" key="1">
    <source>
        <dbReference type="SAM" id="Phobius"/>
    </source>
</evidence>